<keyword evidence="4" id="KW-0862">Zinc</keyword>
<evidence type="ECO:0000256" key="3">
    <source>
        <dbReference type="ARBA" id="ARBA00022771"/>
    </source>
</evidence>
<evidence type="ECO:0000259" key="6">
    <source>
        <dbReference type="PROSITE" id="PS51805"/>
    </source>
</evidence>
<keyword evidence="1" id="KW-0479">Metal-binding</keyword>
<keyword evidence="3" id="KW-0863">Zinc-finger</keyword>
<dbReference type="GO" id="GO:0006357">
    <property type="term" value="P:regulation of transcription by RNA polymerase II"/>
    <property type="evidence" value="ECO:0007669"/>
    <property type="project" value="TreeGrafter"/>
</dbReference>
<dbReference type="InterPro" id="IPR011011">
    <property type="entry name" value="Znf_FYVE_PHD"/>
</dbReference>
<feature type="region of interest" description="Disordered" evidence="5">
    <location>
        <begin position="304"/>
        <end position="331"/>
    </location>
</feature>
<feature type="region of interest" description="Disordered" evidence="5">
    <location>
        <begin position="105"/>
        <end position="132"/>
    </location>
</feature>
<dbReference type="InterPro" id="IPR034732">
    <property type="entry name" value="EPHD"/>
</dbReference>
<dbReference type="Proteomes" id="UP000008912">
    <property type="component" value="Unassembled WGS sequence"/>
</dbReference>
<dbReference type="AlphaFoldDB" id="A0A7N5KDP2"/>
<feature type="compositionally biased region" description="Basic and acidic residues" evidence="5">
    <location>
        <begin position="478"/>
        <end position="493"/>
    </location>
</feature>
<dbReference type="GO" id="GO:0000123">
    <property type="term" value="C:histone acetyltransferase complex"/>
    <property type="evidence" value="ECO:0007669"/>
    <property type="project" value="TreeGrafter"/>
</dbReference>
<feature type="compositionally biased region" description="Basic residues" evidence="5">
    <location>
        <begin position="464"/>
        <end position="477"/>
    </location>
</feature>
<dbReference type="SUPFAM" id="SSF57903">
    <property type="entry name" value="FYVE/PHD zinc finger"/>
    <property type="match status" value="1"/>
</dbReference>
<dbReference type="FunFam" id="3.30.40.10:FF:000030">
    <property type="entry name" value="Protein Jade-1 isoform 1"/>
    <property type="match status" value="1"/>
</dbReference>
<dbReference type="PANTHER" id="PTHR13793">
    <property type="entry name" value="PHD FINGER PROTEINS"/>
    <property type="match status" value="1"/>
</dbReference>
<feature type="compositionally biased region" description="Basic and acidic residues" evidence="5">
    <location>
        <begin position="685"/>
        <end position="697"/>
    </location>
</feature>
<evidence type="ECO:0000256" key="4">
    <source>
        <dbReference type="ARBA" id="ARBA00022833"/>
    </source>
</evidence>
<evidence type="ECO:0000256" key="1">
    <source>
        <dbReference type="ARBA" id="ARBA00022723"/>
    </source>
</evidence>
<feature type="compositionally biased region" description="Low complexity" evidence="5">
    <location>
        <begin position="9"/>
        <end position="26"/>
    </location>
</feature>
<keyword evidence="2" id="KW-0677">Repeat</keyword>
<organism evidence="7 8">
    <name type="scientific">Ailuropoda melanoleuca</name>
    <name type="common">Giant panda</name>
    <dbReference type="NCBI Taxonomy" id="9646"/>
    <lineage>
        <taxon>Eukaryota</taxon>
        <taxon>Metazoa</taxon>
        <taxon>Chordata</taxon>
        <taxon>Craniata</taxon>
        <taxon>Vertebrata</taxon>
        <taxon>Euteleostomi</taxon>
        <taxon>Mammalia</taxon>
        <taxon>Eutheria</taxon>
        <taxon>Laurasiatheria</taxon>
        <taxon>Carnivora</taxon>
        <taxon>Caniformia</taxon>
        <taxon>Ursidae</taxon>
        <taxon>Ailuropoda</taxon>
    </lineage>
</organism>
<dbReference type="InterPro" id="IPR050701">
    <property type="entry name" value="Histone_Mod_Regulator"/>
</dbReference>
<feature type="compositionally biased region" description="Basic and acidic residues" evidence="5">
    <location>
        <begin position="718"/>
        <end position="728"/>
    </location>
</feature>
<proteinExistence type="predicted"/>
<dbReference type="Pfam" id="PF10513">
    <property type="entry name" value="EPL1"/>
    <property type="match status" value="1"/>
</dbReference>
<dbReference type="SMART" id="SM00249">
    <property type="entry name" value="PHD"/>
    <property type="match status" value="2"/>
</dbReference>
<protein>
    <submittedName>
        <fullName evidence="7">Jade family PHD finger 2</fullName>
    </submittedName>
</protein>
<gene>
    <name evidence="7" type="primary">JADE2</name>
</gene>
<feature type="region of interest" description="Disordered" evidence="5">
    <location>
        <begin position="1"/>
        <end position="50"/>
    </location>
</feature>
<dbReference type="GO" id="GO:0008270">
    <property type="term" value="F:zinc ion binding"/>
    <property type="evidence" value="ECO:0007669"/>
    <property type="project" value="UniProtKB-KW"/>
</dbReference>
<dbReference type="PANTHER" id="PTHR13793:SF84">
    <property type="entry name" value="E3 UBIQUITIN-PROTEIN LIGASE JADE-2"/>
    <property type="match status" value="1"/>
</dbReference>
<dbReference type="Pfam" id="PF13771">
    <property type="entry name" value="zf-HC5HC2H"/>
    <property type="match status" value="1"/>
</dbReference>
<feature type="region of interest" description="Disordered" evidence="5">
    <location>
        <begin position="461"/>
        <end position="495"/>
    </location>
</feature>
<sequence>MEEKRRKYSISSDNSDTTDSHATSASRCSKLPSSTKSGWPRQNEKKPSEVFRTDLITAMKIPDSCQLSPDDYYILADPWRQEWEKGVQVPAGAEAIPEPVVRILPPLEGPPTQVSPSSSELGEGSQPEWPGGSRYDLDEIDAYWLELINSELKEMERPELDELTLERVLEELETLCHQNMVRAIETQEGLGIEYDEDVVCDVCRSPEGEDGNEMVFCDKCNVCVHQVSIGCPEKMEPITKISHIPASRWALSCNLCKECTGTCIQCSMPSCVTAFHVTCAFDHGLEMRTILADNDEVKFKSFCQEHSDGGPRGEPTSDPAEPSPASEDLEKVTVRKQRLQQLEEDFYELVEPAEVAERLELAEALVDFIYQYWKLKRKANANQPLLTPKTDEVDNLAQQEQDVLYRRLKLFTHLRQDLERVRNLCYMVTRRERTKHAICKLQEQIFHLQMKLIEQDLCREGSGRRAKGKKSDSKRKGREGPKGSPEKKEKVKAGPDSVLGQLGLSTSFPIDGTFFNSWLAQSVQITAENMAMSEWSLNNGHREDPAPGLLSEELLQDEETLLSFMRDPSLRPGDPARKARGRTRLPAKKKPPQDGPGSRTTPDKSPKKPWGQDAGSGKGGQGPVARKPMRRMPSHLPSSPAAEDCPIPAAPESPPPLAPETLDEAAPMAADSNVQVPGPTVSPKALDRLRLPRENKGAQRSPGARPDAGTGPPSAVAERPKVSLHFDTETDGYFSDGEMSDSDVEAEDSGVQRAPREAGAEEVVRMGVLAS</sequence>
<reference evidence="7 8" key="1">
    <citation type="journal article" date="2010" name="Nature">
        <title>The sequence and de novo assembly of the giant panda genome.</title>
        <authorList>
            <person name="Li R."/>
            <person name="Fan W."/>
            <person name="Tian G."/>
            <person name="Zhu H."/>
            <person name="He L."/>
            <person name="Cai J."/>
            <person name="Huang Q."/>
            <person name="Cai Q."/>
            <person name="Li B."/>
            <person name="Bai Y."/>
            <person name="Zhang Z."/>
            <person name="Zhang Y."/>
            <person name="Wang W."/>
            <person name="Li J."/>
            <person name="Wei F."/>
            <person name="Li H."/>
            <person name="Jian M."/>
            <person name="Li J."/>
            <person name="Zhang Z."/>
            <person name="Nielsen R."/>
            <person name="Li D."/>
            <person name="Gu W."/>
            <person name="Yang Z."/>
            <person name="Xuan Z."/>
            <person name="Ryder O.A."/>
            <person name="Leung F.C."/>
            <person name="Zhou Y."/>
            <person name="Cao J."/>
            <person name="Sun X."/>
            <person name="Fu Y."/>
            <person name="Fang X."/>
            <person name="Guo X."/>
            <person name="Wang B."/>
            <person name="Hou R."/>
            <person name="Shen F."/>
            <person name="Mu B."/>
            <person name="Ni P."/>
            <person name="Lin R."/>
            <person name="Qian W."/>
            <person name="Wang G."/>
            <person name="Yu C."/>
            <person name="Nie W."/>
            <person name="Wang J."/>
            <person name="Wu Z."/>
            <person name="Liang H."/>
            <person name="Min J."/>
            <person name="Wu Q."/>
            <person name="Cheng S."/>
            <person name="Ruan J."/>
            <person name="Wang M."/>
            <person name="Shi Z."/>
            <person name="Wen M."/>
            <person name="Liu B."/>
            <person name="Ren X."/>
            <person name="Zheng H."/>
            <person name="Dong D."/>
            <person name="Cook K."/>
            <person name="Shan G."/>
            <person name="Zhang H."/>
            <person name="Kosiol C."/>
            <person name="Xie X."/>
            <person name="Lu Z."/>
            <person name="Zheng H."/>
            <person name="Li Y."/>
            <person name="Steiner C.C."/>
            <person name="Lam T.T."/>
            <person name="Lin S."/>
            <person name="Zhang Q."/>
            <person name="Li G."/>
            <person name="Tian J."/>
            <person name="Gong T."/>
            <person name="Liu H."/>
            <person name="Zhang D."/>
            <person name="Fang L."/>
            <person name="Ye C."/>
            <person name="Zhang J."/>
            <person name="Hu W."/>
            <person name="Xu A."/>
            <person name="Ren Y."/>
            <person name="Zhang G."/>
            <person name="Bruford M.W."/>
            <person name="Li Q."/>
            <person name="Ma L."/>
            <person name="Guo Y."/>
            <person name="An N."/>
            <person name="Hu Y."/>
            <person name="Zheng Y."/>
            <person name="Shi Y."/>
            <person name="Li Z."/>
            <person name="Liu Q."/>
            <person name="Chen Y."/>
            <person name="Zhao J."/>
            <person name="Qu N."/>
            <person name="Zhao S."/>
            <person name="Tian F."/>
            <person name="Wang X."/>
            <person name="Wang H."/>
            <person name="Xu L."/>
            <person name="Liu X."/>
            <person name="Vinar T."/>
            <person name="Wang Y."/>
            <person name="Lam T.W."/>
            <person name="Yiu S.M."/>
            <person name="Liu S."/>
            <person name="Zhang H."/>
            <person name="Li D."/>
            <person name="Huang Y."/>
            <person name="Wang X."/>
            <person name="Yang G."/>
            <person name="Jiang Z."/>
            <person name="Wang J."/>
            <person name="Qin N."/>
            <person name="Li L."/>
            <person name="Li J."/>
            <person name="Bolund L."/>
            <person name="Kristiansen K."/>
            <person name="Wong G.K."/>
            <person name="Olson M."/>
            <person name="Zhang X."/>
            <person name="Li S."/>
            <person name="Yang H."/>
            <person name="Wang J."/>
            <person name="Wang J."/>
        </authorList>
    </citation>
    <scope>NUCLEOTIDE SEQUENCE [LARGE SCALE GENOMIC DNA]</scope>
</reference>
<feature type="compositionally biased region" description="Basic residues" evidence="5">
    <location>
        <begin position="578"/>
        <end position="590"/>
    </location>
</feature>
<feature type="domain" description="PHD-type" evidence="6">
    <location>
        <begin position="185"/>
        <end position="307"/>
    </location>
</feature>
<name>A0A7N5KDP2_AILME</name>
<evidence type="ECO:0000313" key="8">
    <source>
        <dbReference type="Proteomes" id="UP000008912"/>
    </source>
</evidence>
<reference evidence="7" key="2">
    <citation type="submission" date="2025-08" db="UniProtKB">
        <authorList>
            <consortium name="Ensembl"/>
        </authorList>
    </citation>
    <scope>IDENTIFICATION</scope>
</reference>
<dbReference type="InterPro" id="IPR013083">
    <property type="entry name" value="Znf_RING/FYVE/PHD"/>
</dbReference>
<dbReference type="GeneTree" id="ENSGT00940000158570"/>
<evidence type="ECO:0000256" key="5">
    <source>
        <dbReference type="SAM" id="MobiDB-lite"/>
    </source>
</evidence>
<feature type="region of interest" description="Disordered" evidence="5">
    <location>
        <begin position="563"/>
        <end position="760"/>
    </location>
</feature>
<feature type="compositionally biased region" description="Pro residues" evidence="5">
    <location>
        <begin position="648"/>
        <end position="658"/>
    </location>
</feature>
<dbReference type="PROSITE" id="PS51805">
    <property type="entry name" value="EPHD"/>
    <property type="match status" value="1"/>
</dbReference>
<accession>A0A7N5KDP2</accession>
<dbReference type="Gene3D" id="3.30.40.10">
    <property type="entry name" value="Zinc/RING finger domain, C3HC4 (zinc finger)"/>
    <property type="match status" value="1"/>
</dbReference>
<reference evidence="7" key="3">
    <citation type="submission" date="2025-09" db="UniProtKB">
        <authorList>
            <consortium name="Ensembl"/>
        </authorList>
    </citation>
    <scope>IDENTIFICATION</scope>
</reference>
<dbReference type="Ensembl" id="ENSAMET00000028831.1">
    <property type="protein sequence ID" value="ENSAMEP00000038671.1"/>
    <property type="gene ID" value="ENSAMEG00000017840.2"/>
</dbReference>
<feature type="compositionally biased region" description="Acidic residues" evidence="5">
    <location>
        <begin position="738"/>
        <end position="748"/>
    </location>
</feature>
<evidence type="ECO:0000256" key="2">
    <source>
        <dbReference type="ARBA" id="ARBA00022737"/>
    </source>
</evidence>
<dbReference type="InterPro" id="IPR019542">
    <property type="entry name" value="Enhancer_polycomb-like_N"/>
</dbReference>
<evidence type="ECO:0000313" key="7">
    <source>
        <dbReference type="Ensembl" id="ENSAMEP00000038671.1"/>
    </source>
</evidence>
<keyword evidence="8" id="KW-1185">Reference proteome</keyword>
<dbReference type="InterPro" id="IPR001965">
    <property type="entry name" value="Znf_PHD"/>
</dbReference>